<feature type="compositionally biased region" description="Basic and acidic residues" evidence="2">
    <location>
        <begin position="125"/>
        <end position="136"/>
    </location>
</feature>
<dbReference type="InterPro" id="IPR050626">
    <property type="entry name" value="Peptidase_M16"/>
</dbReference>
<evidence type="ECO:0000256" key="2">
    <source>
        <dbReference type="SAM" id="MobiDB-lite"/>
    </source>
</evidence>
<dbReference type="PANTHER" id="PTHR43690:SF18">
    <property type="entry name" value="INSULIN-DEGRADING ENZYME-RELATED"/>
    <property type="match status" value="1"/>
</dbReference>
<gene>
    <name evidence="5" type="ORF">ASTO00021_LOCUS1381</name>
</gene>
<dbReference type="SUPFAM" id="SSF63411">
    <property type="entry name" value="LuxS/MPP-like metallohydrolase"/>
    <property type="match status" value="2"/>
</dbReference>
<proteinExistence type="predicted"/>
<organism evidence="5">
    <name type="scientific">Aplanochytrium stocchinoi</name>
    <dbReference type="NCBI Taxonomy" id="215587"/>
    <lineage>
        <taxon>Eukaryota</taxon>
        <taxon>Sar</taxon>
        <taxon>Stramenopiles</taxon>
        <taxon>Bigyra</taxon>
        <taxon>Labyrinthulomycetes</taxon>
        <taxon>Thraustochytrida</taxon>
        <taxon>Thraustochytriidae</taxon>
        <taxon>Aplanochytrium</taxon>
    </lineage>
</organism>
<dbReference type="Pfam" id="PF16187">
    <property type="entry name" value="Peptidase_M16_M"/>
    <property type="match status" value="1"/>
</dbReference>
<dbReference type="InterPro" id="IPR054734">
    <property type="entry name" value="PqqF-like_C_4"/>
</dbReference>
<feature type="domain" description="Peptidase M16 middle/third" evidence="3">
    <location>
        <begin position="281"/>
        <end position="402"/>
    </location>
</feature>
<dbReference type="AlphaFoldDB" id="A0A7S3LJW1"/>
<evidence type="ECO:0000259" key="4">
    <source>
        <dbReference type="Pfam" id="PF22456"/>
    </source>
</evidence>
<evidence type="ECO:0000259" key="3">
    <source>
        <dbReference type="Pfam" id="PF16187"/>
    </source>
</evidence>
<evidence type="ECO:0008006" key="6">
    <source>
        <dbReference type="Google" id="ProtNLM"/>
    </source>
</evidence>
<feature type="domain" description="Coenzyme PQQ synthesis protein F-like C-terminal lobe" evidence="4">
    <location>
        <begin position="587"/>
        <end position="686"/>
    </location>
</feature>
<feature type="region of interest" description="Disordered" evidence="2">
    <location>
        <begin position="224"/>
        <end position="256"/>
    </location>
</feature>
<reference evidence="5" key="1">
    <citation type="submission" date="2021-01" db="EMBL/GenBank/DDBJ databases">
        <authorList>
            <person name="Corre E."/>
            <person name="Pelletier E."/>
            <person name="Niang G."/>
            <person name="Scheremetjew M."/>
            <person name="Finn R."/>
            <person name="Kale V."/>
            <person name="Holt S."/>
            <person name="Cochrane G."/>
            <person name="Meng A."/>
            <person name="Brown T."/>
            <person name="Cohen L."/>
        </authorList>
    </citation>
    <scope>NUCLEOTIDE SEQUENCE</scope>
    <source>
        <strain evidence="5">GSBS06</strain>
    </source>
</reference>
<dbReference type="Pfam" id="PF22456">
    <property type="entry name" value="PqqF-like_C_4"/>
    <property type="match status" value="1"/>
</dbReference>
<evidence type="ECO:0000313" key="5">
    <source>
        <dbReference type="EMBL" id="CAE0431029.1"/>
    </source>
</evidence>
<name>A0A7S3LJW1_9STRA</name>
<sequence>MVEADEGTGTPSDFAYDIFNKPIKKPAYREPYTNMPYWADRIPHNVMSMWEDLYYGKSTVTCEPDRNAKDKSMKIAKMRKLGYPKPNKYIATNFDIKSLSPLLTKKEYLRHPMVGLELNVRHSARSDPWPRSEASPHSEPNANTSKIKPTKSLKGRQPETWNWRKAKVVFVEKELNKVIVRYENGLLQWHSLPDDSFLDRIKDDPTFIEGKERKFLVDGHVQVTTNPSKEDDDNKSCLDVGETKGETDDAPPSPIISRLHRKTGVIAGNQPLVEITEFLKNFPVTPDASDQHVPSLIEGSDNLLAMWHLQDQSRRSPRTEVRVRIISPLATENPENSTLNDLFSLLVSEILRDESYMALVAELEVMIDSFENGQIIHVFGFSHKLPQLLTVVFKTFVDLALSGKKSRRKSQDKSIDELVDAPVFYAQLESLALAYFNEGAQFQSSGMLSSAMYRVLVKDTIHPESKATATDKIEPGHLAEYAYKFLKRCKVEVLVTGNVDMKEASAMFASIKDSLDIIESAPIPSSEIPVFNMINVPVSKVIDSNDDWYALSGLVHPLEALEFPGHSVDLYFHIGEDNIKSRVLVNLIEQVMREPLYAELRTRQQLGYMVKCSTVSLYGKLGYVIELTSGKHGPQFLAQDVDNFLLQFRSSLRLMSKEMFFDHLVALARKKLEDPKGPSQAVERHWETIKQCNNYEERTYLWNPHYAEVELLKTYVTPQLLLQAYDNWLLPTSKSRKRVSVVVFGHGHEGNPLKELQSRNHYITVVNGPELDVQNEKARHARGCKMM</sequence>
<dbReference type="Gene3D" id="3.30.830.10">
    <property type="entry name" value="Metalloenzyme, LuxS/M16 peptidase-like"/>
    <property type="match status" value="2"/>
</dbReference>
<dbReference type="InterPro" id="IPR032632">
    <property type="entry name" value="Peptidase_M16_M"/>
</dbReference>
<dbReference type="EMBL" id="HBIN01002142">
    <property type="protein sequence ID" value="CAE0431029.1"/>
    <property type="molecule type" value="Transcribed_RNA"/>
</dbReference>
<dbReference type="PANTHER" id="PTHR43690">
    <property type="entry name" value="NARDILYSIN"/>
    <property type="match status" value="1"/>
</dbReference>
<dbReference type="InterPro" id="IPR011249">
    <property type="entry name" value="Metalloenz_LuxS/M16"/>
</dbReference>
<evidence type="ECO:0000256" key="1">
    <source>
        <dbReference type="ARBA" id="ARBA00022723"/>
    </source>
</evidence>
<accession>A0A7S3LJW1</accession>
<protein>
    <recommendedName>
        <fullName evidence="6">Peptidase M16 C-terminal domain-containing protein</fullName>
    </recommendedName>
</protein>
<dbReference type="GO" id="GO:0046872">
    <property type="term" value="F:metal ion binding"/>
    <property type="evidence" value="ECO:0007669"/>
    <property type="project" value="UniProtKB-KW"/>
</dbReference>
<feature type="compositionally biased region" description="Polar residues" evidence="2">
    <location>
        <begin position="138"/>
        <end position="147"/>
    </location>
</feature>
<feature type="compositionally biased region" description="Basic and acidic residues" evidence="2">
    <location>
        <begin position="228"/>
        <end position="247"/>
    </location>
</feature>
<feature type="region of interest" description="Disordered" evidence="2">
    <location>
        <begin position="125"/>
        <end position="157"/>
    </location>
</feature>
<keyword evidence="1" id="KW-0479">Metal-binding</keyword>